<reference evidence="6 7" key="1">
    <citation type="submission" date="2020-10" db="EMBL/GenBank/DDBJ databases">
        <title>The Coptis chinensis genome and diversification of protoberbering-type alkaloids.</title>
        <authorList>
            <person name="Wang B."/>
            <person name="Shu S."/>
            <person name="Song C."/>
            <person name="Liu Y."/>
        </authorList>
    </citation>
    <scope>NUCLEOTIDE SEQUENCE [LARGE SCALE GENOMIC DNA]</scope>
    <source>
        <strain evidence="6">HL-2020</strain>
        <tissue evidence="6">Leaf</tissue>
    </source>
</reference>
<dbReference type="GO" id="GO:0003676">
    <property type="term" value="F:nucleic acid binding"/>
    <property type="evidence" value="ECO:0007669"/>
    <property type="project" value="InterPro"/>
</dbReference>
<keyword evidence="1" id="KW-0540">Nuclease</keyword>
<keyword evidence="7" id="KW-1185">Reference proteome</keyword>
<dbReference type="AlphaFoldDB" id="A0A835I1Z3"/>
<dbReference type="EMBL" id="JADFTS010000004">
    <property type="protein sequence ID" value="KAF9609811.1"/>
    <property type="molecule type" value="Genomic_DNA"/>
</dbReference>
<evidence type="ECO:0000313" key="7">
    <source>
        <dbReference type="Proteomes" id="UP000631114"/>
    </source>
</evidence>
<sequence length="226" mass="24797">MLLLLHQVSSEIADDVYNILHAFAKIGRPAPEPKGIIDSLVLLRERFGRRAGNMKMATLANYFGLGDQTHRSLDDVRMNLEVLKYCAKGVVFWYSPNLANNKESSLPDILTTNSWVSPNATTRSPSNRLASQGERNLNSSSSLVMLGDDQEISPPNGRIADKVPIPVNCNTLKPDPFNMGPLIDQIKVEAVQSDASMEEVPPQDSPEIFSSQLHVRVAVAMLGFGP</sequence>
<dbReference type="InterPro" id="IPR012337">
    <property type="entry name" value="RNaseH-like_sf"/>
</dbReference>
<dbReference type="SUPFAM" id="SSF53098">
    <property type="entry name" value="Ribonuclease H-like"/>
    <property type="match status" value="1"/>
</dbReference>
<evidence type="ECO:0000313" key="6">
    <source>
        <dbReference type="EMBL" id="KAF9609811.1"/>
    </source>
</evidence>
<dbReference type="OrthoDB" id="2018529at2759"/>
<dbReference type="Pfam" id="PF00929">
    <property type="entry name" value="RNase_T"/>
    <property type="match status" value="1"/>
</dbReference>
<dbReference type="InterPro" id="IPR013520">
    <property type="entry name" value="Ribonucl_H"/>
</dbReference>
<dbReference type="Proteomes" id="UP000631114">
    <property type="component" value="Unassembled WGS sequence"/>
</dbReference>
<evidence type="ECO:0000256" key="2">
    <source>
        <dbReference type="ARBA" id="ARBA00022801"/>
    </source>
</evidence>
<dbReference type="Gene3D" id="3.30.420.10">
    <property type="entry name" value="Ribonuclease H-like superfamily/Ribonuclease H"/>
    <property type="match status" value="1"/>
</dbReference>
<dbReference type="PANTHER" id="PTHR30231:SF4">
    <property type="entry name" value="PROTEIN NEN2"/>
    <property type="match status" value="1"/>
</dbReference>
<dbReference type="PANTHER" id="PTHR30231">
    <property type="entry name" value="DNA POLYMERASE III SUBUNIT EPSILON"/>
    <property type="match status" value="1"/>
</dbReference>
<dbReference type="InterPro" id="IPR036397">
    <property type="entry name" value="RNaseH_sf"/>
</dbReference>
<feature type="domain" description="Exonuclease" evidence="5">
    <location>
        <begin position="15"/>
        <end position="83"/>
    </location>
</feature>
<feature type="region of interest" description="Disordered" evidence="4">
    <location>
        <begin position="113"/>
        <end position="135"/>
    </location>
</feature>
<protein>
    <recommendedName>
        <fullName evidence="5">Exonuclease domain-containing protein</fullName>
    </recommendedName>
</protein>
<proteinExistence type="predicted"/>
<organism evidence="6 7">
    <name type="scientific">Coptis chinensis</name>
    <dbReference type="NCBI Taxonomy" id="261450"/>
    <lineage>
        <taxon>Eukaryota</taxon>
        <taxon>Viridiplantae</taxon>
        <taxon>Streptophyta</taxon>
        <taxon>Embryophyta</taxon>
        <taxon>Tracheophyta</taxon>
        <taxon>Spermatophyta</taxon>
        <taxon>Magnoliopsida</taxon>
        <taxon>Ranunculales</taxon>
        <taxon>Ranunculaceae</taxon>
        <taxon>Coptidoideae</taxon>
        <taxon>Coptis</taxon>
    </lineage>
</organism>
<gene>
    <name evidence="6" type="ORF">IFM89_018665</name>
</gene>
<comment type="caution">
    <text evidence="6">The sequence shown here is derived from an EMBL/GenBank/DDBJ whole genome shotgun (WGS) entry which is preliminary data.</text>
</comment>
<accession>A0A835I1Z3</accession>
<evidence type="ECO:0000256" key="1">
    <source>
        <dbReference type="ARBA" id="ARBA00022722"/>
    </source>
</evidence>
<evidence type="ECO:0000256" key="3">
    <source>
        <dbReference type="ARBA" id="ARBA00022839"/>
    </source>
</evidence>
<evidence type="ECO:0000259" key="5">
    <source>
        <dbReference type="Pfam" id="PF00929"/>
    </source>
</evidence>
<keyword evidence="2" id="KW-0378">Hydrolase</keyword>
<keyword evidence="3" id="KW-0269">Exonuclease</keyword>
<name>A0A835I1Z3_9MAGN</name>
<dbReference type="GO" id="GO:0008408">
    <property type="term" value="F:3'-5' exonuclease activity"/>
    <property type="evidence" value="ECO:0007669"/>
    <property type="project" value="TreeGrafter"/>
</dbReference>
<evidence type="ECO:0000256" key="4">
    <source>
        <dbReference type="SAM" id="MobiDB-lite"/>
    </source>
</evidence>